<dbReference type="CDD" id="cd00075">
    <property type="entry name" value="HATPase"/>
    <property type="match status" value="1"/>
</dbReference>
<keyword evidence="5" id="KW-0902">Two-component regulatory system</keyword>
<feature type="domain" description="Histidine kinase" evidence="6">
    <location>
        <begin position="126"/>
        <end position="344"/>
    </location>
</feature>
<dbReference type="PROSITE" id="PS50109">
    <property type="entry name" value="HIS_KIN"/>
    <property type="match status" value="1"/>
</dbReference>
<evidence type="ECO:0000259" key="6">
    <source>
        <dbReference type="PROSITE" id="PS50109"/>
    </source>
</evidence>
<protein>
    <recommendedName>
        <fullName evidence="2">histidine kinase</fullName>
        <ecNumber evidence="2">2.7.13.3</ecNumber>
    </recommendedName>
</protein>
<dbReference type="InterPro" id="IPR005467">
    <property type="entry name" value="His_kinase_dom"/>
</dbReference>
<gene>
    <name evidence="7" type="ORF">SAMN05216180_1670</name>
</gene>
<dbReference type="AlphaFoldDB" id="A0A1H8B2E3"/>
<evidence type="ECO:0000313" key="8">
    <source>
        <dbReference type="Proteomes" id="UP000199158"/>
    </source>
</evidence>
<organism evidence="7 8">
    <name type="scientific">Hydrogenoanaerobacterium saccharovorans</name>
    <dbReference type="NCBI Taxonomy" id="474960"/>
    <lineage>
        <taxon>Bacteria</taxon>
        <taxon>Bacillati</taxon>
        <taxon>Bacillota</taxon>
        <taxon>Clostridia</taxon>
        <taxon>Eubacteriales</taxon>
        <taxon>Oscillospiraceae</taxon>
        <taxon>Hydrogenoanaerobacterium</taxon>
    </lineage>
</organism>
<comment type="catalytic activity">
    <reaction evidence="1">
        <text>ATP + protein L-histidine = ADP + protein N-phospho-L-histidine.</text>
        <dbReference type="EC" id="2.7.13.3"/>
    </reaction>
</comment>
<evidence type="ECO:0000256" key="4">
    <source>
        <dbReference type="ARBA" id="ARBA00022777"/>
    </source>
</evidence>
<evidence type="ECO:0000256" key="3">
    <source>
        <dbReference type="ARBA" id="ARBA00022553"/>
    </source>
</evidence>
<name>A0A1H8B2E3_9FIRM</name>
<dbReference type="SUPFAM" id="SSF47384">
    <property type="entry name" value="Homodimeric domain of signal transducing histidine kinase"/>
    <property type="match status" value="1"/>
</dbReference>
<sequence>MKGGSWWGNSYIKSFEDAAIPVILVDQGFTYQWANKAAKALFPNQAINEVVNQFIFSQNFSTIFDQLTQKSTVQVAAKCTLQNDYDFQLSPVFDKENLIGCVVKLCKFAICNHPLQLEGIDRILATFTHQTRNPLSTIFAALSGITRCNDELEDPAIREYVNKISTQCYRLLRSSANISEVNRYQHGLSTFSPKKQDLCLFLEQLCRIVSVMIESIGIRFRYSVPGEPVITMFDPEKISTVVLNLISNAAKFIGEQGEILVTLGLDNGQASISVKDNGLGINDKILQRVFETYFSYDPRSAGICGDGLGLTISKMIVLEHGGSIAVNSHEGVGTKVVFTVPIKPDESTQLTISDVANEYLCDRFSNMFVILSDVCKTPDF</sequence>
<dbReference type="CDD" id="cd00082">
    <property type="entry name" value="HisKA"/>
    <property type="match status" value="1"/>
</dbReference>
<dbReference type="Proteomes" id="UP000199158">
    <property type="component" value="Unassembled WGS sequence"/>
</dbReference>
<dbReference type="GO" id="GO:0000155">
    <property type="term" value="F:phosphorelay sensor kinase activity"/>
    <property type="evidence" value="ECO:0007669"/>
    <property type="project" value="InterPro"/>
</dbReference>
<dbReference type="EMBL" id="FOCG01000001">
    <property type="protein sequence ID" value="SEM76906.1"/>
    <property type="molecule type" value="Genomic_DNA"/>
</dbReference>
<dbReference type="EC" id="2.7.13.3" evidence="2"/>
<dbReference type="SUPFAM" id="SSF55874">
    <property type="entry name" value="ATPase domain of HSP90 chaperone/DNA topoisomerase II/histidine kinase"/>
    <property type="match status" value="1"/>
</dbReference>
<reference evidence="7 8" key="1">
    <citation type="submission" date="2016-10" db="EMBL/GenBank/DDBJ databases">
        <authorList>
            <person name="de Groot N.N."/>
        </authorList>
    </citation>
    <scope>NUCLEOTIDE SEQUENCE [LARGE SCALE GENOMIC DNA]</scope>
    <source>
        <strain evidence="7 8">CGMCC 1.5070</strain>
    </source>
</reference>
<dbReference type="InterPro" id="IPR036097">
    <property type="entry name" value="HisK_dim/P_sf"/>
</dbReference>
<dbReference type="Gene3D" id="3.30.565.10">
    <property type="entry name" value="Histidine kinase-like ATPase, C-terminal domain"/>
    <property type="match status" value="1"/>
</dbReference>
<evidence type="ECO:0000256" key="2">
    <source>
        <dbReference type="ARBA" id="ARBA00012438"/>
    </source>
</evidence>
<keyword evidence="4 7" id="KW-0418">Kinase</keyword>
<evidence type="ECO:0000256" key="1">
    <source>
        <dbReference type="ARBA" id="ARBA00000085"/>
    </source>
</evidence>
<dbReference type="SMART" id="SM00387">
    <property type="entry name" value="HATPase_c"/>
    <property type="match status" value="1"/>
</dbReference>
<dbReference type="InterPro" id="IPR003594">
    <property type="entry name" value="HATPase_dom"/>
</dbReference>
<dbReference type="STRING" id="474960.SAMN05216180_1670"/>
<dbReference type="OrthoDB" id="1862624at2"/>
<dbReference type="InterPro" id="IPR003661">
    <property type="entry name" value="HisK_dim/P_dom"/>
</dbReference>
<evidence type="ECO:0000313" key="7">
    <source>
        <dbReference type="EMBL" id="SEM76906.1"/>
    </source>
</evidence>
<proteinExistence type="predicted"/>
<dbReference type="PANTHER" id="PTHR43547">
    <property type="entry name" value="TWO-COMPONENT HISTIDINE KINASE"/>
    <property type="match status" value="1"/>
</dbReference>
<dbReference type="Pfam" id="PF02518">
    <property type="entry name" value="HATPase_c"/>
    <property type="match status" value="1"/>
</dbReference>
<keyword evidence="8" id="KW-1185">Reference proteome</keyword>
<dbReference type="Gene3D" id="1.10.287.130">
    <property type="match status" value="1"/>
</dbReference>
<evidence type="ECO:0000256" key="5">
    <source>
        <dbReference type="ARBA" id="ARBA00023012"/>
    </source>
</evidence>
<dbReference type="InterPro" id="IPR036890">
    <property type="entry name" value="HATPase_C_sf"/>
</dbReference>
<keyword evidence="4 7" id="KW-0808">Transferase</keyword>
<accession>A0A1H8B2E3</accession>
<dbReference type="RefSeq" id="WP_092753488.1">
    <property type="nucleotide sequence ID" value="NZ_FOCG01000001.1"/>
</dbReference>
<dbReference type="PRINTS" id="PR00344">
    <property type="entry name" value="BCTRLSENSOR"/>
</dbReference>
<dbReference type="PANTHER" id="PTHR43547:SF2">
    <property type="entry name" value="HYBRID SIGNAL TRANSDUCTION HISTIDINE KINASE C"/>
    <property type="match status" value="1"/>
</dbReference>
<dbReference type="InterPro" id="IPR004358">
    <property type="entry name" value="Sig_transdc_His_kin-like_C"/>
</dbReference>
<keyword evidence="3" id="KW-0597">Phosphoprotein</keyword>